<evidence type="ECO:0000313" key="4">
    <source>
        <dbReference type="EMBL" id="SFH69294.1"/>
    </source>
</evidence>
<gene>
    <name evidence="4" type="ORF">SAMN04487861_102144</name>
</gene>
<dbReference type="AlphaFoldDB" id="A0A1I3C427"/>
<dbReference type="SUPFAM" id="SSF52218">
    <property type="entry name" value="Flavoproteins"/>
    <property type="match status" value="1"/>
</dbReference>
<feature type="domain" description="Flavodoxin-like fold" evidence="3">
    <location>
        <begin position="1"/>
        <end position="104"/>
    </location>
</feature>
<dbReference type="PANTHER" id="PTHR43278:SF4">
    <property type="entry name" value="NAD(P)H-DEPENDENT FMN-CONTAINING OXIDOREDUCTASE YWQN-RELATED"/>
    <property type="match status" value="1"/>
</dbReference>
<dbReference type="EMBL" id="FOQK01000002">
    <property type="protein sequence ID" value="SFH69294.1"/>
    <property type="molecule type" value="Genomic_DNA"/>
</dbReference>
<evidence type="ECO:0000256" key="1">
    <source>
        <dbReference type="ARBA" id="ARBA00022630"/>
    </source>
</evidence>
<accession>A0A1I3C427</accession>
<dbReference type="RefSeq" id="WP_075441883.1">
    <property type="nucleotide sequence ID" value="NZ_FOQK01000002.1"/>
</dbReference>
<organism evidence="4 5">
    <name type="scientific">Selenomonas ruminantium</name>
    <dbReference type="NCBI Taxonomy" id="971"/>
    <lineage>
        <taxon>Bacteria</taxon>
        <taxon>Bacillati</taxon>
        <taxon>Bacillota</taxon>
        <taxon>Negativicutes</taxon>
        <taxon>Selenomonadales</taxon>
        <taxon>Selenomonadaceae</taxon>
        <taxon>Selenomonas</taxon>
    </lineage>
</organism>
<dbReference type="Pfam" id="PF02525">
    <property type="entry name" value="Flavodoxin_2"/>
    <property type="match status" value="1"/>
</dbReference>
<evidence type="ECO:0000256" key="2">
    <source>
        <dbReference type="ARBA" id="ARBA00022643"/>
    </source>
</evidence>
<reference evidence="4 5" key="1">
    <citation type="submission" date="2016-10" db="EMBL/GenBank/DDBJ databases">
        <authorList>
            <person name="de Groot N.N."/>
        </authorList>
    </citation>
    <scope>NUCLEOTIDE SEQUENCE [LARGE SCALE GENOMIC DNA]</scope>
    <source>
        <strain evidence="4 5">Z108</strain>
    </source>
</reference>
<evidence type="ECO:0000259" key="3">
    <source>
        <dbReference type="Pfam" id="PF02525"/>
    </source>
</evidence>
<proteinExistence type="predicted"/>
<name>A0A1I3C427_SELRU</name>
<sequence>MKILVLNGSPKKEQSDTMHITRAFLAGMQEAAPQEVEVIHIAEKHIEFCVGCFTCKRNGGTCIHADDMKALLAKVLECDLLLLNFPLYGYGMPAKLKAFIERTMPLSCMKMKKVGERYEHIGQADFAHLRYLMICGCGFPNSKGNFEPAVEQFKLLFPHQHTILTVPESPMFNVPEADVVTKPRLELVREAGRQYAAQGTIDAGLVAQIGSPMIPEEKYAAIANGEA</sequence>
<evidence type="ECO:0000313" key="5">
    <source>
        <dbReference type="Proteomes" id="UP000183639"/>
    </source>
</evidence>
<dbReference type="InterPro" id="IPR003680">
    <property type="entry name" value="Flavodoxin_fold"/>
</dbReference>
<protein>
    <submittedName>
        <fullName evidence="4">Flavodoxin-like fold</fullName>
    </submittedName>
</protein>
<keyword evidence="2" id="KW-0288">FMN</keyword>
<dbReference type="Proteomes" id="UP000183639">
    <property type="component" value="Unassembled WGS sequence"/>
</dbReference>
<dbReference type="InterPro" id="IPR051796">
    <property type="entry name" value="ISF_SsuE-like"/>
</dbReference>
<dbReference type="PANTHER" id="PTHR43278">
    <property type="entry name" value="NAD(P)H-DEPENDENT FMN-CONTAINING OXIDOREDUCTASE YWQN-RELATED"/>
    <property type="match status" value="1"/>
</dbReference>
<dbReference type="OrthoDB" id="9805976at2"/>
<dbReference type="Gene3D" id="3.40.50.360">
    <property type="match status" value="1"/>
</dbReference>
<dbReference type="InterPro" id="IPR029039">
    <property type="entry name" value="Flavoprotein-like_sf"/>
</dbReference>
<keyword evidence="1" id="KW-0285">Flavoprotein</keyword>